<reference evidence="2 3" key="1">
    <citation type="submission" date="2024-01" db="EMBL/GenBank/DDBJ databases">
        <title>The genomes of 5 underutilized Papilionoideae crops provide insights into root nodulation and disease resistanc.</title>
        <authorList>
            <person name="Yuan L."/>
        </authorList>
    </citation>
    <scope>NUCLEOTIDE SEQUENCE [LARGE SCALE GENOMIC DNA]</scope>
    <source>
        <strain evidence="2">ZHUSHIDOU_FW_LH</strain>
        <tissue evidence="2">Leaf</tissue>
    </source>
</reference>
<organism evidence="2 3">
    <name type="scientific">Crotalaria pallida</name>
    <name type="common">Smooth rattlebox</name>
    <name type="synonym">Crotalaria striata</name>
    <dbReference type="NCBI Taxonomy" id="3830"/>
    <lineage>
        <taxon>Eukaryota</taxon>
        <taxon>Viridiplantae</taxon>
        <taxon>Streptophyta</taxon>
        <taxon>Embryophyta</taxon>
        <taxon>Tracheophyta</taxon>
        <taxon>Spermatophyta</taxon>
        <taxon>Magnoliopsida</taxon>
        <taxon>eudicotyledons</taxon>
        <taxon>Gunneridae</taxon>
        <taxon>Pentapetalae</taxon>
        <taxon>rosids</taxon>
        <taxon>fabids</taxon>
        <taxon>Fabales</taxon>
        <taxon>Fabaceae</taxon>
        <taxon>Papilionoideae</taxon>
        <taxon>50 kb inversion clade</taxon>
        <taxon>genistoids sensu lato</taxon>
        <taxon>core genistoids</taxon>
        <taxon>Crotalarieae</taxon>
        <taxon>Crotalaria</taxon>
    </lineage>
</organism>
<accession>A0AAN9IP80</accession>
<keyword evidence="1" id="KW-0175">Coiled coil</keyword>
<protein>
    <submittedName>
        <fullName evidence="2">Uncharacterized protein</fullName>
    </submittedName>
</protein>
<dbReference type="GO" id="GO:0048364">
    <property type="term" value="P:root development"/>
    <property type="evidence" value="ECO:0007669"/>
    <property type="project" value="InterPro"/>
</dbReference>
<dbReference type="GO" id="GO:0048367">
    <property type="term" value="P:shoot system development"/>
    <property type="evidence" value="ECO:0007669"/>
    <property type="project" value="InterPro"/>
</dbReference>
<comment type="caution">
    <text evidence="2">The sequence shown here is derived from an EMBL/GenBank/DDBJ whole genome shotgun (WGS) entry which is preliminary data.</text>
</comment>
<gene>
    <name evidence="2" type="ORF">RIF29_13465</name>
</gene>
<evidence type="ECO:0000256" key="1">
    <source>
        <dbReference type="SAM" id="Coils"/>
    </source>
</evidence>
<dbReference type="Pfam" id="PF03087">
    <property type="entry name" value="BPS1"/>
    <property type="match status" value="1"/>
</dbReference>
<proteinExistence type="predicted"/>
<evidence type="ECO:0000313" key="2">
    <source>
        <dbReference type="EMBL" id="KAK7283725.1"/>
    </source>
</evidence>
<evidence type="ECO:0000313" key="3">
    <source>
        <dbReference type="Proteomes" id="UP001372338"/>
    </source>
</evidence>
<dbReference type="PANTHER" id="PTHR31509">
    <property type="entry name" value="BPS1-LIKE PROTEIN"/>
    <property type="match status" value="1"/>
</dbReference>
<dbReference type="EMBL" id="JAYWIO010000002">
    <property type="protein sequence ID" value="KAK7283725.1"/>
    <property type="molecule type" value="Genomic_DNA"/>
</dbReference>
<dbReference type="AlphaFoldDB" id="A0AAN9IP80"/>
<keyword evidence="3" id="KW-1185">Reference proteome</keyword>
<dbReference type="Proteomes" id="UP001372338">
    <property type="component" value="Unassembled WGS sequence"/>
</dbReference>
<sequence length="325" mass="36876">MGAPSSFLKSLSLRRIRPRAPAAVVPSPVTTQFDRELTAELDTLKPPPLGTSVEQILLVQFLDAAITTQKIALDSLANISYKDDVDREAVEEYLENNINILDACNFFMERIDNMKKKYVYSLRVIARLINANATTRALDQLDSCHEIEKQCKGMRKSLRRMLMRQKLCHESELSEIMCGSKVMALMGCKLLELGLSFDSNNVIGLMAFMKQSQPMSCSWLRLLHELAKQAEGSAYEKKKKKKLNKVRSGCLMMIELQKTVNAAQELKEQIKGRREKEVIKSTFERLKKSSKELEEGLEVLEGRVKDLYKSLIDVRMVLLGILSQA</sequence>
<name>A0AAN9IP80_CROPI</name>
<feature type="coiled-coil region" evidence="1">
    <location>
        <begin position="253"/>
        <end position="303"/>
    </location>
</feature>
<dbReference type="InterPro" id="IPR004320">
    <property type="entry name" value="BPS1_pln"/>
</dbReference>